<evidence type="ECO:0000313" key="1">
    <source>
        <dbReference type="EMBL" id="OWZ00298.1"/>
    </source>
</evidence>
<comment type="caution">
    <text evidence="1">The sequence shown here is derived from an EMBL/GenBank/DDBJ whole genome shotgun (WGS) entry which is preliminary data.</text>
</comment>
<dbReference type="InterPro" id="IPR032567">
    <property type="entry name" value="RTL1-rel"/>
</dbReference>
<protein>
    <recommendedName>
        <fullName evidence="3">Reverse transcriptase</fullName>
    </recommendedName>
</protein>
<dbReference type="PANTHER" id="PTHR15503">
    <property type="entry name" value="LDOC1 RELATED"/>
    <property type="match status" value="1"/>
</dbReference>
<keyword evidence="2" id="KW-1185">Reference proteome</keyword>
<reference evidence="2" key="1">
    <citation type="submission" date="2017-03" db="EMBL/GenBank/DDBJ databases">
        <title>Phytopthora megakarya and P. palmivora, two closely related causual agents of cacao black pod achieved similar genome size and gene model numbers by different mechanisms.</title>
        <authorList>
            <person name="Ali S."/>
            <person name="Shao J."/>
            <person name="Larry D.J."/>
            <person name="Kronmiller B."/>
            <person name="Shen D."/>
            <person name="Strem M.D."/>
            <person name="Melnick R.L."/>
            <person name="Guiltinan M.J."/>
            <person name="Tyler B.M."/>
            <person name="Meinhardt L.W."/>
            <person name="Bailey B.A."/>
        </authorList>
    </citation>
    <scope>NUCLEOTIDE SEQUENCE [LARGE SCALE GENOMIC DNA]</scope>
    <source>
        <strain evidence="2">zdho120</strain>
    </source>
</reference>
<dbReference type="PANTHER" id="PTHR15503:SF22">
    <property type="entry name" value="TRANSPOSON TY3-I GAG POLYPROTEIN"/>
    <property type="match status" value="1"/>
</dbReference>
<dbReference type="SUPFAM" id="SSF56672">
    <property type="entry name" value="DNA/RNA polymerases"/>
    <property type="match status" value="1"/>
</dbReference>
<name>A0A225V5X7_9STRA</name>
<sequence>MEKRFYFQNGLRAETAKKVKELSPRFLHDVIEITTSFEFVHYGGQSAKVNTGPATLQALNHPSGIRKSRWVGKILQKVVREMSGLRLSLVIILGHIKPQCKATKEIKHYVSGSFYAFLEVSAWASKQSEPPSAVSFFVGNGRSLNGVTEELANQLQRGIIENPDDLMTVRSGYNQTVQRPKPTVEMKLQIPDFPETCETFTVMPVPQGKYIMLGMKWLRENNPDIDWEHVDAVFDVNPHDAEKAEHYKQQRWDALMDNPAYDVLVKYRDKVFGTELPSSTPSVREGIEHEFQLHPGTQAISVKQWRQSPEQRKVIQDWTKEIVQAGIIHLSTSASCAPTFYVKKPVGWRIVHDYRQLTSATILPAIP</sequence>
<gene>
    <name evidence="1" type="ORF">PHMEG_00028544</name>
</gene>
<dbReference type="AlphaFoldDB" id="A0A225V5X7"/>
<proteinExistence type="predicted"/>
<dbReference type="InterPro" id="IPR043502">
    <property type="entry name" value="DNA/RNA_pol_sf"/>
</dbReference>
<dbReference type="EMBL" id="NBNE01007734">
    <property type="protein sequence ID" value="OWZ00298.1"/>
    <property type="molecule type" value="Genomic_DNA"/>
</dbReference>
<evidence type="ECO:0000313" key="2">
    <source>
        <dbReference type="Proteomes" id="UP000198211"/>
    </source>
</evidence>
<accession>A0A225V5X7</accession>
<organism evidence="1 2">
    <name type="scientific">Phytophthora megakarya</name>
    <dbReference type="NCBI Taxonomy" id="4795"/>
    <lineage>
        <taxon>Eukaryota</taxon>
        <taxon>Sar</taxon>
        <taxon>Stramenopiles</taxon>
        <taxon>Oomycota</taxon>
        <taxon>Peronosporomycetes</taxon>
        <taxon>Peronosporales</taxon>
        <taxon>Peronosporaceae</taxon>
        <taxon>Phytophthora</taxon>
    </lineage>
</organism>
<dbReference type="Proteomes" id="UP000198211">
    <property type="component" value="Unassembled WGS sequence"/>
</dbReference>
<dbReference type="Gene3D" id="3.10.10.10">
    <property type="entry name" value="HIV Type 1 Reverse Transcriptase, subunit A, domain 1"/>
    <property type="match status" value="1"/>
</dbReference>
<evidence type="ECO:0008006" key="3">
    <source>
        <dbReference type="Google" id="ProtNLM"/>
    </source>
</evidence>